<feature type="domain" description="Integrase catalytic" evidence="14">
    <location>
        <begin position="1122"/>
        <end position="1281"/>
    </location>
</feature>
<reference evidence="15 16" key="1">
    <citation type="journal article" date="2018" name="Gigascience">
        <title>Genomes of trombidid mites reveal novel predicted allergens and laterally-transferred genes associated with secondary metabolism.</title>
        <authorList>
            <person name="Dong X."/>
            <person name="Chaisiri K."/>
            <person name="Xia D."/>
            <person name="Armstrong S.D."/>
            <person name="Fang Y."/>
            <person name="Donnelly M.J."/>
            <person name="Kadowaki T."/>
            <person name="McGarry J.W."/>
            <person name="Darby A.C."/>
            <person name="Makepeace B.L."/>
        </authorList>
    </citation>
    <scope>NUCLEOTIDE SEQUENCE [LARGE SCALE GENOMIC DNA]</scope>
    <source>
        <strain evidence="15">UoL-WK</strain>
    </source>
</reference>
<evidence type="ECO:0000313" key="15">
    <source>
        <dbReference type="EMBL" id="RWS04750.1"/>
    </source>
</evidence>
<proteinExistence type="predicted"/>
<dbReference type="Gene3D" id="4.10.60.10">
    <property type="entry name" value="Zinc finger, CCHC-type"/>
    <property type="match status" value="1"/>
</dbReference>
<dbReference type="Pfam" id="PF17919">
    <property type="entry name" value="RT_RNaseH_2"/>
    <property type="match status" value="1"/>
</dbReference>
<dbReference type="InterPro" id="IPR036875">
    <property type="entry name" value="Znf_CCHC_sf"/>
</dbReference>
<keyword evidence="10" id="KW-0863">Zinc-finger</keyword>
<dbReference type="PROSITE" id="PS50158">
    <property type="entry name" value="ZF_CCHC"/>
    <property type="match status" value="2"/>
</dbReference>
<dbReference type="Gene3D" id="3.10.10.10">
    <property type="entry name" value="HIV Type 1 Reverse Transcriptase, subunit A, domain 1"/>
    <property type="match status" value="1"/>
</dbReference>
<feature type="region of interest" description="Disordered" evidence="11">
    <location>
        <begin position="161"/>
        <end position="199"/>
    </location>
</feature>
<dbReference type="FunFam" id="3.30.70.270:FF:000020">
    <property type="entry name" value="Transposon Tf2-6 polyprotein-like Protein"/>
    <property type="match status" value="1"/>
</dbReference>
<dbReference type="GO" id="GO:0008270">
    <property type="term" value="F:zinc ion binding"/>
    <property type="evidence" value="ECO:0007669"/>
    <property type="project" value="UniProtKB-KW"/>
</dbReference>
<evidence type="ECO:0000256" key="3">
    <source>
        <dbReference type="ARBA" id="ARBA00022679"/>
    </source>
</evidence>
<dbReference type="EMBL" id="NCKU01005292">
    <property type="protein sequence ID" value="RWS04750.1"/>
    <property type="molecule type" value="Genomic_DNA"/>
</dbReference>
<keyword evidence="6" id="KW-0064">Aspartyl protease</keyword>
<evidence type="ECO:0000313" key="16">
    <source>
        <dbReference type="Proteomes" id="UP000285301"/>
    </source>
</evidence>
<dbReference type="GO" id="GO:0015074">
    <property type="term" value="P:DNA integration"/>
    <property type="evidence" value="ECO:0007669"/>
    <property type="project" value="InterPro"/>
</dbReference>
<evidence type="ECO:0000256" key="11">
    <source>
        <dbReference type="SAM" id="MobiDB-lite"/>
    </source>
</evidence>
<keyword evidence="4" id="KW-0548">Nucleotidyltransferase</keyword>
<dbReference type="SUPFAM" id="SSF56672">
    <property type="entry name" value="DNA/RNA polymerases"/>
    <property type="match status" value="1"/>
</dbReference>
<evidence type="ECO:0000256" key="4">
    <source>
        <dbReference type="ARBA" id="ARBA00022695"/>
    </source>
</evidence>
<dbReference type="Gene3D" id="3.30.420.10">
    <property type="entry name" value="Ribonuclease H-like superfamily/Ribonuclease H"/>
    <property type="match status" value="1"/>
</dbReference>
<keyword evidence="2" id="KW-0645">Protease</keyword>
<dbReference type="CDD" id="cd09274">
    <property type="entry name" value="RNase_HI_RT_Ty3"/>
    <property type="match status" value="1"/>
</dbReference>
<dbReference type="PROSITE" id="PS50994">
    <property type="entry name" value="INTEGRASE"/>
    <property type="match status" value="1"/>
</dbReference>
<evidence type="ECO:0000256" key="1">
    <source>
        <dbReference type="ARBA" id="ARBA00012493"/>
    </source>
</evidence>
<feature type="domain" description="Reverse transcriptase" evidence="13">
    <location>
        <begin position="582"/>
        <end position="761"/>
    </location>
</feature>
<name>A0A3S3PAR0_9ACAR</name>
<feature type="compositionally biased region" description="Acidic residues" evidence="11">
    <location>
        <begin position="1429"/>
        <end position="1445"/>
    </location>
</feature>
<organism evidence="15 16">
    <name type="scientific">Dinothrombium tinctorium</name>
    <dbReference type="NCBI Taxonomy" id="1965070"/>
    <lineage>
        <taxon>Eukaryota</taxon>
        <taxon>Metazoa</taxon>
        <taxon>Ecdysozoa</taxon>
        <taxon>Arthropoda</taxon>
        <taxon>Chelicerata</taxon>
        <taxon>Arachnida</taxon>
        <taxon>Acari</taxon>
        <taxon>Acariformes</taxon>
        <taxon>Trombidiformes</taxon>
        <taxon>Prostigmata</taxon>
        <taxon>Anystina</taxon>
        <taxon>Parasitengona</taxon>
        <taxon>Trombidioidea</taxon>
        <taxon>Trombidiidae</taxon>
        <taxon>Dinothrombium</taxon>
    </lineage>
</organism>
<dbReference type="Pfam" id="PF00665">
    <property type="entry name" value="rve"/>
    <property type="match status" value="1"/>
</dbReference>
<sequence>APEVPTFAGAEDTRYTTQEWLNVVEQFSAEFGWSPYQRLRYAASRLTGPAKLWHQKAGEVFLSYDHWKAALLLAIPERRFTWDEKRRILERRQRVDETIEEYFIDKWSTASRFSLTLDDAREFLLRGLNQQDIAKSLAGRHFSSVASFITAAQEVSRIIGAAKEEPDRKGARRVETGNRRREEEPKPKSDTCAKCGQPGHRKRECTGDVMCYHCKQHGHISRQCPQKTQARQTLATREAARRPVTARVHQAEASDSAERISATIHRIGSEADQRTSRLTRRAKLNGIDIEMAIDTQSDISLVREDVVARVGPMSNPDARITITGITRDRLETKGYGLYDLELDGLMLRDVHLFAMPKSLLTAEVWLGKDVLDDQRISMVLHNGAAKFVAPPDLQYAAVEAPTKFSLQAKQPTVVPARATRIMKVTCEIDADGDFFIERTPLNANAFIPSCVLRADGGDVHLPVVNFSSTDLAVPINRLLARAHRVALEPPMISQGSPQTKKRSIELEDLNIGDQISKEDCRRLLELCNRYRQCFARNINEIGCHPSARMSIELTSDTIVNERRTPHSLAERRQVEGLVSELLGAGIIEPARSAFNSPLVVIRKKDRTHRVCVDYRRLNAITKKESFPTPFIDELVEETAGWRIFAILDLASGYYQIIVDEDSRDKTAFSTVSGQYQFKRMPFGLVNAPFVFNRVMEDSLRSVPPGTLKRYMDDLVIGARDFDELLTKLESTFIALTEAQLTLKLTKCHFGCSEVSFLGFRLSQEGLRPGEDKLRAIMDFPCPTNVREVRGFLGLCGYFRRFIAGFASIAAPMTALTKKNNRFEWTLACSDAFEELKSRLVTAPVLATFEADRLTEVHTDASHDGIGGVLMQKDDSGGWHPVTFVSRRTTPAEQKYHATELELLGAVWVISRLRMFLYGKEFTLVTDCEAVRQGLQKRTMVPRIARWVLQLLDFNFSVQHRPGRLMAHVDALSRQPIQSSEPPMDEVAARFEVWSIEATDDWIVAAQSKDECCTRMRDSLVDGKAATPDGRVEEIDGKMFFRPKGGRRALLIIPERLRRETIREIHEKLGHPGLDATVEATRHRFWFPKMRRTARSMIGACIPCLMFKQPGGRKPGFLNTITRKSKPFNTLHLDHVGPFPRSRAGRKFLLVGVCNFTKMVFLRAVTSTSSKHTIKAVRGIIEAMWIPDRIVTDRGTAFKNGLFEDFCRRLQIELIFTSTCNPRANGQVERLNRTIVPMIASRCVKDDGRDWDEHVTETAIAINSRVNRSTGMTPLEVMYGFRPRTLVDSLLARTADDAQTLPGMGCNATTPETSEDATKGEGHDQLGYAEQRDMARHRAHDMITRSQARYKEQFDRHRCVAKKLDVGDIVVVRRPPATTDGQPKKLAHLYRGPYRITQRLRDDLYEIGSLSSKRRYTATAPRDQLKRWDLEDDAAVEDDDGDDSEGPEATGWPSVDRGRTRGAMRSSEFAPL</sequence>
<accession>A0A3S3PAR0</accession>
<dbReference type="PANTHER" id="PTHR37984:SF5">
    <property type="entry name" value="PROTEIN NYNRIN-LIKE"/>
    <property type="match status" value="1"/>
</dbReference>
<dbReference type="GO" id="GO:0003677">
    <property type="term" value="F:DNA binding"/>
    <property type="evidence" value="ECO:0007669"/>
    <property type="project" value="UniProtKB-KW"/>
</dbReference>
<feature type="domain" description="CCHC-type" evidence="12">
    <location>
        <begin position="211"/>
        <end position="226"/>
    </location>
</feature>
<dbReference type="PROSITE" id="PS50878">
    <property type="entry name" value="RT_POL"/>
    <property type="match status" value="1"/>
</dbReference>
<keyword evidence="8" id="KW-0238">DNA-binding</keyword>
<gene>
    <name evidence="15" type="ORF">B4U79_15090</name>
</gene>
<evidence type="ECO:0000259" key="12">
    <source>
        <dbReference type="PROSITE" id="PS50158"/>
    </source>
</evidence>
<dbReference type="Proteomes" id="UP000285301">
    <property type="component" value="Unassembled WGS sequence"/>
</dbReference>
<dbReference type="SUPFAM" id="SSF57756">
    <property type="entry name" value="Retrovirus zinc finger-like domains"/>
    <property type="match status" value="1"/>
</dbReference>
<keyword evidence="7" id="KW-0255">Endonuclease</keyword>
<protein>
    <recommendedName>
        <fullName evidence="1">RNA-directed DNA polymerase</fullName>
        <ecNumber evidence="1">2.7.7.49</ecNumber>
    </recommendedName>
</protein>
<dbReference type="Gene3D" id="1.10.340.70">
    <property type="match status" value="1"/>
</dbReference>
<evidence type="ECO:0000256" key="10">
    <source>
        <dbReference type="PROSITE-ProRule" id="PRU00047"/>
    </source>
</evidence>
<keyword evidence="16" id="KW-1185">Reference proteome</keyword>
<dbReference type="Gene3D" id="3.30.70.270">
    <property type="match status" value="2"/>
</dbReference>
<evidence type="ECO:0000259" key="13">
    <source>
        <dbReference type="PROSITE" id="PS50878"/>
    </source>
</evidence>
<dbReference type="EC" id="2.7.7.49" evidence="1"/>
<dbReference type="InterPro" id="IPR021109">
    <property type="entry name" value="Peptidase_aspartic_dom_sf"/>
</dbReference>
<dbReference type="InterPro" id="IPR012337">
    <property type="entry name" value="RNaseH-like_sf"/>
</dbReference>
<comment type="caution">
    <text evidence="15">The sequence shown here is derived from an EMBL/GenBank/DDBJ whole genome shotgun (WGS) entry which is preliminary data.</text>
</comment>
<keyword evidence="9" id="KW-0511">Multifunctional enzyme</keyword>
<keyword evidence="5" id="KW-0540">Nuclease</keyword>
<evidence type="ECO:0000256" key="9">
    <source>
        <dbReference type="ARBA" id="ARBA00023268"/>
    </source>
</evidence>
<feature type="compositionally biased region" description="Basic and acidic residues" evidence="11">
    <location>
        <begin position="162"/>
        <end position="191"/>
    </location>
</feature>
<dbReference type="InterPro" id="IPR041588">
    <property type="entry name" value="Integrase_H2C2"/>
</dbReference>
<dbReference type="InterPro" id="IPR043502">
    <property type="entry name" value="DNA/RNA_pol_sf"/>
</dbReference>
<dbReference type="GO" id="GO:0004190">
    <property type="term" value="F:aspartic-type endopeptidase activity"/>
    <property type="evidence" value="ECO:0007669"/>
    <property type="project" value="UniProtKB-KW"/>
</dbReference>
<dbReference type="STRING" id="1965070.A0A3S3PAR0"/>
<dbReference type="GO" id="GO:0003964">
    <property type="term" value="F:RNA-directed DNA polymerase activity"/>
    <property type="evidence" value="ECO:0007669"/>
    <property type="project" value="UniProtKB-EC"/>
</dbReference>
<dbReference type="CDD" id="cd01647">
    <property type="entry name" value="RT_LTR"/>
    <property type="match status" value="1"/>
</dbReference>
<evidence type="ECO:0000256" key="7">
    <source>
        <dbReference type="ARBA" id="ARBA00022759"/>
    </source>
</evidence>
<dbReference type="InterPro" id="IPR001584">
    <property type="entry name" value="Integrase_cat-core"/>
</dbReference>
<keyword evidence="10" id="KW-0479">Metal-binding</keyword>
<evidence type="ECO:0000256" key="6">
    <source>
        <dbReference type="ARBA" id="ARBA00022750"/>
    </source>
</evidence>
<dbReference type="InterPro" id="IPR036397">
    <property type="entry name" value="RNaseH_sf"/>
</dbReference>
<dbReference type="InterPro" id="IPR001878">
    <property type="entry name" value="Znf_CCHC"/>
</dbReference>
<dbReference type="Pfam" id="PF00098">
    <property type="entry name" value="zf-CCHC"/>
    <property type="match status" value="2"/>
</dbReference>
<evidence type="ECO:0000259" key="14">
    <source>
        <dbReference type="PROSITE" id="PS50994"/>
    </source>
</evidence>
<dbReference type="SUPFAM" id="SSF53098">
    <property type="entry name" value="Ribonuclease H-like"/>
    <property type="match status" value="1"/>
</dbReference>
<dbReference type="InterPro" id="IPR043128">
    <property type="entry name" value="Rev_trsase/Diguanyl_cyclase"/>
</dbReference>
<dbReference type="InterPro" id="IPR050951">
    <property type="entry name" value="Retrovirus_Pol_polyprotein"/>
</dbReference>
<dbReference type="SUPFAM" id="SSF50630">
    <property type="entry name" value="Acid proteases"/>
    <property type="match status" value="1"/>
</dbReference>
<feature type="region of interest" description="Disordered" evidence="11">
    <location>
        <begin position="1301"/>
        <end position="1321"/>
    </location>
</feature>
<dbReference type="InterPro" id="IPR041577">
    <property type="entry name" value="RT_RNaseH_2"/>
</dbReference>
<dbReference type="Pfam" id="PF00078">
    <property type="entry name" value="RVT_1"/>
    <property type="match status" value="1"/>
</dbReference>
<feature type="region of interest" description="Disordered" evidence="11">
    <location>
        <begin position="1426"/>
        <end position="1471"/>
    </location>
</feature>
<dbReference type="OrthoDB" id="6538169at2759"/>
<dbReference type="GO" id="GO:0042575">
    <property type="term" value="C:DNA polymerase complex"/>
    <property type="evidence" value="ECO:0007669"/>
    <property type="project" value="UniProtKB-ARBA"/>
</dbReference>
<dbReference type="InterPro" id="IPR000477">
    <property type="entry name" value="RT_dom"/>
</dbReference>
<dbReference type="Pfam" id="PF17921">
    <property type="entry name" value="Integrase_H2C2"/>
    <property type="match status" value="1"/>
</dbReference>
<keyword evidence="3" id="KW-0808">Transferase</keyword>
<dbReference type="GO" id="GO:0004519">
    <property type="term" value="F:endonuclease activity"/>
    <property type="evidence" value="ECO:0007669"/>
    <property type="project" value="UniProtKB-KW"/>
</dbReference>
<keyword evidence="7" id="KW-0378">Hydrolase</keyword>
<evidence type="ECO:0000256" key="5">
    <source>
        <dbReference type="ARBA" id="ARBA00022722"/>
    </source>
</evidence>
<feature type="region of interest" description="Disordered" evidence="11">
    <location>
        <begin position="237"/>
        <end position="257"/>
    </location>
</feature>
<dbReference type="PANTHER" id="PTHR37984">
    <property type="entry name" value="PROTEIN CBG26694"/>
    <property type="match status" value="1"/>
</dbReference>
<dbReference type="SMART" id="SM00343">
    <property type="entry name" value="ZnF_C2HC"/>
    <property type="match status" value="2"/>
</dbReference>
<feature type="domain" description="CCHC-type" evidence="12">
    <location>
        <begin position="192"/>
        <end position="205"/>
    </location>
</feature>
<dbReference type="GO" id="GO:0006508">
    <property type="term" value="P:proteolysis"/>
    <property type="evidence" value="ECO:0007669"/>
    <property type="project" value="UniProtKB-KW"/>
</dbReference>
<keyword evidence="10" id="KW-0862">Zinc</keyword>
<evidence type="ECO:0000256" key="8">
    <source>
        <dbReference type="ARBA" id="ARBA00023125"/>
    </source>
</evidence>
<evidence type="ECO:0000256" key="2">
    <source>
        <dbReference type="ARBA" id="ARBA00022670"/>
    </source>
</evidence>
<feature type="non-terminal residue" evidence="15">
    <location>
        <position position="1"/>
    </location>
</feature>